<evidence type="ECO:0000313" key="3">
    <source>
        <dbReference type="EMBL" id="GIG89276.1"/>
    </source>
</evidence>
<dbReference type="SUPFAM" id="SSF82171">
    <property type="entry name" value="DPP6 N-terminal domain-like"/>
    <property type="match status" value="1"/>
</dbReference>
<name>A0ABQ4E3K6_9ACTN</name>
<feature type="chain" id="PRO_5046808806" description="Cell wall-binding repeat-containing protein" evidence="2">
    <location>
        <begin position="25"/>
        <end position="651"/>
    </location>
</feature>
<keyword evidence="4" id="KW-1185">Reference proteome</keyword>
<keyword evidence="2" id="KW-0732">Signal</keyword>
<dbReference type="Pfam" id="PF07676">
    <property type="entry name" value="PD40"/>
    <property type="match status" value="1"/>
</dbReference>
<dbReference type="PANTHER" id="PTHR30032">
    <property type="entry name" value="N-ACETYLMURAMOYL-L-ALANINE AMIDASE-RELATED"/>
    <property type="match status" value="1"/>
</dbReference>
<reference evidence="3 4" key="1">
    <citation type="submission" date="2021-01" db="EMBL/GenBank/DDBJ databases">
        <title>Whole genome shotgun sequence of Plantactinospora endophytica NBRC 110450.</title>
        <authorList>
            <person name="Komaki H."/>
            <person name="Tamura T."/>
        </authorList>
    </citation>
    <scope>NUCLEOTIDE SEQUENCE [LARGE SCALE GENOMIC DNA]</scope>
    <source>
        <strain evidence="3 4">NBRC 110450</strain>
    </source>
</reference>
<dbReference type="InterPro" id="IPR051922">
    <property type="entry name" value="Bact_Sporulation_Assoc"/>
</dbReference>
<evidence type="ECO:0000256" key="2">
    <source>
        <dbReference type="SAM" id="SignalP"/>
    </source>
</evidence>
<comment type="caution">
    <text evidence="3">The sequence shown here is derived from an EMBL/GenBank/DDBJ whole genome shotgun (WGS) entry which is preliminary data.</text>
</comment>
<dbReference type="Proteomes" id="UP000646749">
    <property type="component" value="Unassembled WGS sequence"/>
</dbReference>
<dbReference type="Pfam" id="PF04122">
    <property type="entry name" value="CW_binding_2"/>
    <property type="match status" value="3"/>
</dbReference>
<sequence length="651" mass="66742">MLATASAVATTAVLVGPATTGAEAAVPEPVVLSASNGSNSVRFDSGSVLTAAEPITDLAWAPDGSEAVYVDAGHQVKRFRYDAPRTSVAVPPADPGGEYASPGYWEVGLGLIMAVRESAAKPWQIAVTRNPTKEAAWNQPWAHSPGDGRHYLNPDATGIGWGFVFQVQPNDAGKLVGQPSVGVWDLAAGYRDIVADAANPAISPDGSRVAFVRSDGSHQQIFVCDLRGGNLVQVTSNPVDHDDPVWAPTGDQLAFSEGTGVATARPDGGGHRMVPGLTGVPAYQPQRKESVVRLAGADRIGTAVAASRAHWSGADDSSAPATRAETVVLARSDMFADALGGTVLAAAKQGPLLLTSPHTLDPATRAELTRVLAPGRTVYLLGSTGAIDATVAAAVQSAGYRVQRLYGPDRYATAVAIADEIDPTPGNIFAATGADFPDALAAGAVAGAYNQPATQGGEGTVLVLTNEAVLPAATRDYLDAKGLSRWGLHTIGRQASLAMLAYAPRQTFGADRYETAQQVAHRYFDGIDITGSSQAVGLATGTNWPDALAGAALLGSLRAPLLLTPGNASTLAIATQDYLDTYRAALATGYVFGSAAVVTPALAQQFGNRISGPGGHLLVDAPTSGAARVTNPTPAGASAVPTGQPRSITPM</sequence>
<dbReference type="EMBL" id="BONW01000020">
    <property type="protein sequence ID" value="GIG89276.1"/>
    <property type="molecule type" value="Genomic_DNA"/>
</dbReference>
<evidence type="ECO:0000256" key="1">
    <source>
        <dbReference type="SAM" id="MobiDB-lite"/>
    </source>
</evidence>
<dbReference type="InterPro" id="IPR011042">
    <property type="entry name" value="6-blade_b-propeller_TolB-like"/>
</dbReference>
<organism evidence="3 4">
    <name type="scientific">Plantactinospora endophytica</name>
    <dbReference type="NCBI Taxonomy" id="673535"/>
    <lineage>
        <taxon>Bacteria</taxon>
        <taxon>Bacillati</taxon>
        <taxon>Actinomycetota</taxon>
        <taxon>Actinomycetes</taxon>
        <taxon>Micromonosporales</taxon>
        <taxon>Micromonosporaceae</taxon>
        <taxon>Plantactinospora</taxon>
    </lineage>
</organism>
<feature type="signal peptide" evidence="2">
    <location>
        <begin position="1"/>
        <end position="24"/>
    </location>
</feature>
<evidence type="ECO:0008006" key="5">
    <source>
        <dbReference type="Google" id="ProtNLM"/>
    </source>
</evidence>
<dbReference type="PANTHER" id="PTHR30032:SF8">
    <property type="entry name" value="GERMINATION-SPECIFIC N-ACETYLMURAMOYL-L-ALANINE AMIDASE"/>
    <property type="match status" value="1"/>
</dbReference>
<dbReference type="InterPro" id="IPR011659">
    <property type="entry name" value="WD40"/>
</dbReference>
<gene>
    <name evidence="3" type="ORF">Pen02_42120</name>
</gene>
<feature type="region of interest" description="Disordered" evidence="1">
    <location>
        <begin position="625"/>
        <end position="651"/>
    </location>
</feature>
<dbReference type="InterPro" id="IPR007253">
    <property type="entry name" value="Cell_wall-bd_2"/>
</dbReference>
<protein>
    <recommendedName>
        <fullName evidence="5">Cell wall-binding repeat-containing protein</fullName>
    </recommendedName>
</protein>
<accession>A0ABQ4E3K6</accession>
<evidence type="ECO:0000313" key="4">
    <source>
        <dbReference type="Proteomes" id="UP000646749"/>
    </source>
</evidence>
<dbReference type="Gene3D" id="2.120.10.30">
    <property type="entry name" value="TolB, C-terminal domain"/>
    <property type="match status" value="1"/>
</dbReference>
<proteinExistence type="predicted"/>
<dbReference type="Gene3D" id="3.40.50.12090">
    <property type="match status" value="1"/>
</dbReference>